<name>X1I6N6_9ZZZZ</name>
<comment type="caution">
    <text evidence="1">The sequence shown here is derived from an EMBL/GenBank/DDBJ whole genome shotgun (WGS) entry which is preliminary data.</text>
</comment>
<reference evidence="1" key="1">
    <citation type="journal article" date="2014" name="Front. Microbiol.">
        <title>High frequency of phylogenetically diverse reductive dehalogenase-homologous genes in deep subseafloor sedimentary metagenomes.</title>
        <authorList>
            <person name="Kawai M."/>
            <person name="Futagami T."/>
            <person name="Toyoda A."/>
            <person name="Takaki Y."/>
            <person name="Nishi S."/>
            <person name="Hori S."/>
            <person name="Arai W."/>
            <person name="Tsubouchi T."/>
            <person name="Morono Y."/>
            <person name="Uchiyama I."/>
            <person name="Ito T."/>
            <person name="Fujiyama A."/>
            <person name="Inagaki F."/>
            <person name="Takami H."/>
        </authorList>
    </citation>
    <scope>NUCLEOTIDE SEQUENCE</scope>
    <source>
        <strain evidence="1">Expedition CK06-06</strain>
    </source>
</reference>
<dbReference type="EMBL" id="BARU01017768">
    <property type="protein sequence ID" value="GAH61774.1"/>
    <property type="molecule type" value="Genomic_DNA"/>
</dbReference>
<protein>
    <submittedName>
        <fullName evidence="1">Uncharacterized protein</fullName>
    </submittedName>
</protein>
<sequence length="108" mass="12416">MRIKILALGLACLFFLGTMGLYSKSGQIDEVLLKGTIEAAESLVSPPHDVRISFNKDTKEIYVKFKTPSSYKINYADFWGRWRDNQWVVLQEFKRSKIPVSKITVETN</sequence>
<evidence type="ECO:0000313" key="1">
    <source>
        <dbReference type="EMBL" id="GAH61774.1"/>
    </source>
</evidence>
<proteinExistence type="predicted"/>
<accession>X1I6N6</accession>
<dbReference type="AlphaFoldDB" id="X1I6N6"/>
<feature type="non-terminal residue" evidence="1">
    <location>
        <position position="108"/>
    </location>
</feature>
<gene>
    <name evidence="1" type="ORF">S03H2_29432</name>
</gene>
<organism evidence="1">
    <name type="scientific">marine sediment metagenome</name>
    <dbReference type="NCBI Taxonomy" id="412755"/>
    <lineage>
        <taxon>unclassified sequences</taxon>
        <taxon>metagenomes</taxon>
        <taxon>ecological metagenomes</taxon>
    </lineage>
</organism>